<dbReference type="GeneID" id="112542500"/>
<dbReference type="Proteomes" id="UP000695026">
    <property type="component" value="Unplaced"/>
</dbReference>
<dbReference type="InterPro" id="IPR004274">
    <property type="entry name" value="FCP1_dom"/>
</dbReference>
<evidence type="ECO:0000259" key="2">
    <source>
        <dbReference type="PROSITE" id="PS50969"/>
    </source>
</evidence>
<comment type="similarity">
    <text evidence="1">Belongs to the TIM50 family.</text>
</comment>
<reference evidence="4" key="1">
    <citation type="submission" date="2025-08" db="UniProtKB">
        <authorList>
            <consortium name="RefSeq"/>
        </authorList>
    </citation>
    <scope>IDENTIFICATION</scope>
    <source>
        <tissue evidence="4">Liver</tissue>
    </source>
</reference>
<dbReference type="RefSeq" id="XP_025031319.1">
    <property type="nucleotide sequence ID" value="XM_025175551.1"/>
</dbReference>
<evidence type="ECO:0000313" key="4">
    <source>
        <dbReference type="RefSeq" id="XP_025031319.1"/>
    </source>
</evidence>
<proteinExistence type="inferred from homology"/>
<evidence type="ECO:0000256" key="1">
    <source>
        <dbReference type="RuleBase" id="RU365079"/>
    </source>
</evidence>
<dbReference type="AlphaFoldDB" id="A0A9F5JB33"/>
<dbReference type="PROSITE" id="PS50969">
    <property type="entry name" value="FCP1"/>
    <property type="match status" value="1"/>
</dbReference>
<accession>A0A9F5JB33</accession>
<dbReference type="SMART" id="SM00577">
    <property type="entry name" value="CPDc"/>
    <property type="match status" value="1"/>
</dbReference>
<dbReference type="KEGG" id="pbi:112542500"/>
<dbReference type="GO" id="GO:0005744">
    <property type="term" value="C:TIM23 mitochondrial import inner membrane translocase complex"/>
    <property type="evidence" value="ECO:0007669"/>
    <property type="project" value="UniProtKB-UniRule"/>
</dbReference>
<keyword evidence="1" id="KW-0809">Transit peptide</keyword>
<keyword evidence="1" id="KW-0813">Transport</keyword>
<dbReference type="OrthoDB" id="9048355at2759"/>
<comment type="function">
    <text evidence="1">Essential component of the TIM23 complex, a complex that mediates the translocation of transit peptide-containing proteins across the mitochondrial inner membrane.</text>
</comment>
<protein>
    <recommendedName>
        <fullName evidence="1">Mitochondrial import inner membrane translocase subunit TIM50</fullName>
    </recommendedName>
</protein>
<organism evidence="3 4">
    <name type="scientific">Python bivittatus</name>
    <name type="common">Burmese python</name>
    <name type="synonym">Python molurus bivittatus</name>
    <dbReference type="NCBI Taxonomy" id="176946"/>
    <lineage>
        <taxon>Eukaryota</taxon>
        <taxon>Metazoa</taxon>
        <taxon>Chordata</taxon>
        <taxon>Craniata</taxon>
        <taxon>Vertebrata</taxon>
        <taxon>Euteleostomi</taxon>
        <taxon>Lepidosauria</taxon>
        <taxon>Squamata</taxon>
        <taxon>Bifurcata</taxon>
        <taxon>Unidentata</taxon>
        <taxon>Episquamata</taxon>
        <taxon>Toxicofera</taxon>
        <taxon>Serpentes</taxon>
        <taxon>Henophidia</taxon>
        <taxon>Pythonidae</taxon>
        <taxon>Python</taxon>
    </lineage>
</organism>
<evidence type="ECO:0000313" key="3">
    <source>
        <dbReference type="Proteomes" id="UP000695026"/>
    </source>
</evidence>
<dbReference type="PANTHER" id="PTHR12210">
    <property type="entry name" value="DULLARD PROTEIN PHOSPHATASE"/>
    <property type="match status" value="1"/>
</dbReference>
<dbReference type="Pfam" id="PF03031">
    <property type="entry name" value="NIF"/>
    <property type="match status" value="1"/>
</dbReference>
<dbReference type="GO" id="GO:0015031">
    <property type="term" value="P:protein transport"/>
    <property type="evidence" value="ECO:0007669"/>
    <property type="project" value="UniProtKB-KW"/>
</dbReference>
<dbReference type="Gene3D" id="3.40.50.1000">
    <property type="entry name" value="HAD superfamily/HAD-like"/>
    <property type="match status" value="1"/>
</dbReference>
<keyword evidence="1" id="KW-0811">Translocation</keyword>
<dbReference type="InterPro" id="IPR036412">
    <property type="entry name" value="HAD-like_sf"/>
</dbReference>
<dbReference type="SUPFAM" id="SSF56784">
    <property type="entry name" value="HAD-like"/>
    <property type="match status" value="1"/>
</dbReference>
<sequence length="303" mass="34244">MYKNTGLDFSSTPSFKGAAIEHEGSKPAEEGSLKQLLEMFPSCSWEPQNMTAGCVPFESYFSFSGVTDLESPKLPTEKPQGDATYLGETLQGAPSGVDALNMFTHPRVIQKLQMRSIPRKMRRTPKNTLVLEVEGTLALSSLTVVSDNASTFITPFQDRYYQVSIKLRPYLPEFLEALAKIYEIFAFTTAKRDYADKILKVLGPRRKLIRHQLYQEDCLCSHGSYVKDLSILERDLDRTVAVATYLQAFPYQMSNVVVIPKWEGDSQDKELLHLIPALQTISQAVDIRTEIERKHRGRGKVEI</sequence>
<dbReference type="CDD" id="cd07521">
    <property type="entry name" value="HAD_FCP1-like"/>
    <property type="match status" value="1"/>
</dbReference>
<keyword evidence="1" id="KW-0496">Mitochondrion</keyword>
<comment type="subunit">
    <text evidence="1">Component of the TIM23 complex.</text>
</comment>
<feature type="domain" description="FCP1 homology" evidence="2">
    <location>
        <begin position="122"/>
        <end position="281"/>
    </location>
</feature>
<comment type="subcellular location">
    <subcellularLocation>
        <location evidence="1">Mitochondrion inner membrane</location>
        <topology evidence="1">Single-pass membrane protein</topology>
    </subcellularLocation>
</comment>
<keyword evidence="3" id="KW-1185">Reference proteome</keyword>
<dbReference type="InterPro" id="IPR050365">
    <property type="entry name" value="TIM50"/>
</dbReference>
<dbReference type="InterPro" id="IPR023214">
    <property type="entry name" value="HAD_sf"/>
</dbReference>
<keyword evidence="1" id="KW-0653">Protein transport</keyword>
<name>A0A9F5JB33_PYTBI</name>
<gene>
    <name evidence="4" type="primary">LOC112542500</name>
</gene>